<feature type="domain" description="HTH araC/xylS-type" evidence="6">
    <location>
        <begin position="226"/>
        <end position="322"/>
    </location>
</feature>
<dbReference type="Pfam" id="PF00072">
    <property type="entry name" value="Response_reg"/>
    <property type="match status" value="1"/>
</dbReference>
<dbReference type="InterPro" id="IPR036890">
    <property type="entry name" value="HATPase_C_sf"/>
</dbReference>
<dbReference type="CDD" id="cd17574">
    <property type="entry name" value="REC_OmpR"/>
    <property type="match status" value="1"/>
</dbReference>
<dbReference type="PANTHER" id="PTHR43547">
    <property type="entry name" value="TWO-COMPONENT HISTIDINE KINASE"/>
    <property type="match status" value="1"/>
</dbReference>
<dbReference type="SMART" id="SM00448">
    <property type="entry name" value="REC"/>
    <property type="match status" value="1"/>
</dbReference>
<dbReference type="GO" id="GO:0003700">
    <property type="term" value="F:DNA-binding transcription factor activity"/>
    <property type="evidence" value="ECO:0007669"/>
    <property type="project" value="InterPro"/>
</dbReference>
<dbReference type="Gene3D" id="3.40.50.2300">
    <property type="match status" value="1"/>
</dbReference>
<dbReference type="InterPro" id="IPR018060">
    <property type="entry name" value="HTH_AraC"/>
</dbReference>
<dbReference type="PROSITE" id="PS50110">
    <property type="entry name" value="RESPONSE_REGULATORY"/>
    <property type="match status" value="1"/>
</dbReference>
<feature type="modified residue" description="4-aspartylphosphate" evidence="5">
    <location>
        <position position="121"/>
    </location>
</feature>
<dbReference type="AlphaFoldDB" id="A0A6I0JTA7"/>
<evidence type="ECO:0000313" key="8">
    <source>
        <dbReference type="EMBL" id="KAB4114416.1"/>
    </source>
</evidence>
<proteinExistence type="predicted"/>
<dbReference type="RefSeq" id="WP_151854435.1">
    <property type="nucleotide sequence ID" value="NZ_WCUQ01000199.1"/>
</dbReference>
<dbReference type="PANTHER" id="PTHR43547:SF2">
    <property type="entry name" value="HYBRID SIGNAL TRANSDUCTION HISTIDINE KINASE C"/>
    <property type="match status" value="1"/>
</dbReference>
<keyword evidence="3" id="KW-0238">DNA-binding</keyword>
<reference evidence="8 9" key="1">
    <citation type="journal article" date="2019" name="Nat. Med.">
        <title>A library of human gut bacterial isolates paired with longitudinal multiomics data enables mechanistic microbiome research.</title>
        <authorList>
            <person name="Poyet M."/>
            <person name="Groussin M."/>
            <person name="Gibbons S.M."/>
            <person name="Avila-Pacheco J."/>
            <person name="Jiang X."/>
            <person name="Kearney S.M."/>
            <person name="Perrotta A.R."/>
            <person name="Berdy B."/>
            <person name="Zhao S."/>
            <person name="Lieberman T.D."/>
            <person name="Swanson P.K."/>
            <person name="Smith M."/>
            <person name="Roesemann S."/>
            <person name="Alexander J.E."/>
            <person name="Rich S.A."/>
            <person name="Livny J."/>
            <person name="Vlamakis H."/>
            <person name="Clish C."/>
            <person name="Bullock K."/>
            <person name="Deik A."/>
            <person name="Scott J."/>
            <person name="Pierce K.A."/>
            <person name="Xavier R.J."/>
            <person name="Alm E.J."/>
        </authorList>
    </citation>
    <scope>NUCLEOTIDE SEQUENCE [LARGE SCALE GENOMIC DNA]</scope>
    <source>
        <strain evidence="8 9">BIOML-A37</strain>
    </source>
</reference>
<evidence type="ECO:0000256" key="4">
    <source>
        <dbReference type="ARBA" id="ARBA00023163"/>
    </source>
</evidence>
<dbReference type="InterPro" id="IPR009057">
    <property type="entry name" value="Homeodomain-like_sf"/>
</dbReference>
<dbReference type="Gene3D" id="3.30.565.10">
    <property type="entry name" value="Histidine kinase-like ATPase, C-terminal domain"/>
    <property type="match status" value="1"/>
</dbReference>
<dbReference type="SMART" id="SM00342">
    <property type="entry name" value="HTH_ARAC"/>
    <property type="match status" value="1"/>
</dbReference>
<evidence type="ECO:0000256" key="1">
    <source>
        <dbReference type="ARBA" id="ARBA00022553"/>
    </source>
</evidence>
<dbReference type="Proteomes" id="UP000438773">
    <property type="component" value="Unassembled WGS sequence"/>
</dbReference>
<sequence>VGTGIGLAFSKSLAEAHHGTLSLEDSVYGGSSFVLTLPWGEEAVSEEPEVVIPDGREAADEEQGTELSGSKFTILLVEDNVDLLNLTRESLSTWFKVLKAQNGRQALEVLANETVDVIVSDVMMPEMNGLELTAKVKSDIEYSHIPVILLTAKTTLEAKVEGFECGADVYIEKPFSIRQLRKQIENLLKLRQAFHKMMSELSGGNGAAPISPVEYSVSQKDCELMAKVRAAVEAQLSDENFSVDTLAESLNMSRSNFYRKIKALAGMPPNDYLKTIRLNKAAELLKSGVRITEVCEKIGFSSSSYFAKCFKIQFGVLPKDYH</sequence>
<feature type="domain" description="Response regulatory" evidence="7">
    <location>
        <begin position="73"/>
        <end position="188"/>
    </location>
</feature>
<dbReference type="PROSITE" id="PS01124">
    <property type="entry name" value="HTH_ARAC_FAMILY_2"/>
    <property type="match status" value="1"/>
</dbReference>
<keyword evidence="1 5" id="KW-0597">Phosphoprotein</keyword>
<dbReference type="InterPro" id="IPR020449">
    <property type="entry name" value="Tscrpt_reg_AraC-type_HTH"/>
</dbReference>
<dbReference type="SUPFAM" id="SSF52172">
    <property type="entry name" value="CheY-like"/>
    <property type="match status" value="1"/>
</dbReference>
<protein>
    <submittedName>
        <fullName evidence="8">Response regulator</fullName>
    </submittedName>
</protein>
<name>A0A6I0JTA7_BACUN</name>
<organism evidence="8 9">
    <name type="scientific">Bacteroides uniformis</name>
    <dbReference type="NCBI Taxonomy" id="820"/>
    <lineage>
        <taxon>Bacteria</taxon>
        <taxon>Pseudomonadati</taxon>
        <taxon>Bacteroidota</taxon>
        <taxon>Bacteroidia</taxon>
        <taxon>Bacteroidales</taxon>
        <taxon>Bacteroidaceae</taxon>
        <taxon>Bacteroides</taxon>
    </lineage>
</organism>
<comment type="caution">
    <text evidence="8">The sequence shown here is derived from an EMBL/GenBank/DDBJ whole genome shotgun (WGS) entry which is preliminary data.</text>
</comment>
<feature type="non-terminal residue" evidence="8">
    <location>
        <position position="1"/>
    </location>
</feature>
<keyword evidence="2" id="KW-0805">Transcription regulation</keyword>
<dbReference type="PRINTS" id="PR00032">
    <property type="entry name" value="HTHARAC"/>
</dbReference>
<evidence type="ECO:0000313" key="9">
    <source>
        <dbReference type="Proteomes" id="UP000438773"/>
    </source>
</evidence>
<dbReference type="InterPro" id="IPR001789">
    <property type="entry name" value="Sig_transdc_resp-reg_receiver"/>
</dbReference>
<accession>A0A6I0JTA7</accession>
<dbReference type="SUPFAM" id="SSF55874">
    <property type="entry name" value="ATPase domain of HSP90 chaperone/DNA topoisomerase II/histidine kinase"/>
    <property type="match status" value="1"/>
</dbReference>
<gene>
    <name evidence="8" type="ORF">GAQ75_24190</name>
</gene>
<dbReference type="GO" id="GO:0000155">
    <property type="term" value="F:phosphorelay sensor kinase activity"/>
    <property type="evidence" value="ECO:0007669"/>
    <property type="project" value="TreeGrafter"/>
</dbReference>
<dbReference type="GO" id="GO:0043565">
    <property type="term" value="F:sequence-specific DNA binding"/>
    <property type="evidence" value="ECO:0007669"/>
    <property type="project" value="InterPro"/>
</dbReference>
<dbReference type="InterPro" id="IPR011006">
    <property type="entry name" value="CheY-like_superfamily"/>
</dbReference>
<evidence type="ECO:0000256" key="5">
    <source>
        <dbReference type="PROSITE-ProRule" id="PRU00169"/>
    </source>
</evidence>
<dbReference type="Gene3D" id="1.10.10.60">
    <property type="entry name" value="Homeodomain-like"/>
    <property type="match status" value="2"/>
</dbReference>
<dbReference type="SUPFAM" id="SSF46689">
    <property type="entry name" value="Homeodomain-like"/>
    <property type="match status" value="2"/>
</dbReference>
<keyword evidence="4" id="KW-0804">Transcription</keyword>
<evidence type="ECO:0000256" key="3">
    <source>
        <dbReference type="ARBA" id="ARBA00023125"/>
    </source>
</evidence>
<evidence type="ECO:0000259" key="6">
    <source>
        <dbReference type="PROSITE" id="PS01124"/>
    </source>
</evidence>
<dbReference type="EMBL" id="WCUQ01000199">
    <property type="protein sequence ID" value="KAB4114416.1"/>
    <property type="molecule type" value="Genomic_DNA"/>
</dbReference>
<evidence type="ECO:0000259" key="7">
    <source>
        <dbReference type="PROSITE" id="PS50110"/>
    </source>
</evidence>
<dbReference type="Pfam" id="PF12833">
    <property type="entry name" value="HTH_18"/>
    <property type="match status" value="1"/>
</dbReference>
<evidence type="ECO:0000256" key="2">
    <source>
        <dbReference type="ARBA" id="ARBA00023015"/>
    </source>
</evidence>